<name>A0A4S4NKD0_9RHOB</name>
<sequence length="376" mass="39983">MELTGLNVAVIGGGIGGVATAAALAQRGAHVTVHEQAPALTEVGAGLQVSVNGQRVLKALGAVGAGVPDTASLSRGTVFRDGPSGAAVAEIRAPLGGPTWYMHRADLLALLVRCAKDAGVELSLGHAVSPGAVQADLIVAADGVRSLWRSYVDGPVAPSFTGHVAWRAVVPWDHPSDPRASVSLGHRAHVVSYPLRQGKLMNVVAVEERRDWRNESWSEQGDPLDFRMRFENFGGALGEVIAQAERVHTWALHARSVAQRWVKGNVVLLGDSAHPTLPFMAQGACLALEDAWVLGAALAGATDMAAGLARYTEIRQDRCRAVVNLARGNSRRFHMGWPFNWGAYAALVLGRGMLARRLEWVYGYDPTAQAKYPPAP</sequence>
<dbReference type="Proteomes" id="UP000306602">
    <property type="component" value="Unassembled WGS sequence"/>
</dbReference>
<evidence type="ECO:0000256" key="5">
    <source>
        <dbReference type="ARBA" id="ARBA00023033"/>
    </source>
</evidence>
<dbReference type="PANTHER" id="PTHR13789:SF318">
    <property type="entry name" value="GERANYLGERANYL DIPHOSPHATE REDUCTASE"/>
    <property type="match status" value="1"/>
</dbReference>
<evidence type="ECO:0000313" key="8">
    <source>
        <dbReference type="Proteomes" id="UP000306602"/>
    </source>
</evidence>
<dbReference type="SUPFAM" id="SSF54373">
    <property type="entry name" value="FAD-linked reductases, C-terminal domain"/>
    <property type="match status" value="1"/>
</dbReference>
<dbReference type="OrthoDB" id="4230779at2"/>
<dbReference type="PRINTS" id="PR00420">
    <property type="entry name" value="RNGMNOXGNASE"/>
</dbReference>
<dbReference type="SUPFAM" id="SSF51905">
    <property type="entry name" value="FAD/NAD(P)-binding domain"/>
    <property type="match status" value="1"/>
</dbReference>
<evidence type="ECO:0000313" key="7">
    <source>
        <dbReference type="EMBL" id="THH38758.1"/>
    </source>
</evidence>
<keyword evidence="5 7" id="KW-0503">Monooxygenase</keyword>
<proteinExistence type="predicted"/>
<dbReference type="Pfam" id="PF01494">
    <property type="entry name" value="FAD_binding_3"/>
    <property type="match status" value="1"/>
</dbReference>
<comment type="cofactor">
    <cofactor evidence="1">
        <name>FAD</name>
        <dbReference type="ChEBI" id="CHEBI:57692"/>
    </cofactor>
</comment>
<evidence type="ECO:0000256" key="4">
    <source>
        <dbReference type="ARBA" id="ARBA00023002"/>
    </source>
</evidence>
<evidence type="ECO:0000256" key="2">
    <source>
        <dbReference type="ARBA" id="ARBA00022630"/>
    </source>
</evidence>
<evidence type="ECO:0000259" key="6">
    <source>
        <dbReference type="Pfam" id="PF01494"/>
    </source>
</evidence>
<dbReference type="InterPro" id="IPR002938">
    <property type="entry name" value="FAD-bd"/>
</dbReference>
<organism evidence="7 8">
    <name type="scientific">Aliishimia ponticola</name>
    <dbReference type="NCBI Taxonomy" id="2499833"/>
    <lineage>
        <taxon>Bacteria</taxon>
        <taxon>Pseudomonadati</taxon>
        <taxon>Pseudomonadota</taxon>
        <taxon>Alphaproteobacteria</taxon>
        <taxon>Rhodobacterales</taxon>
        <taxon>Paracoccaceae</taxon>
        <taxon>Aliishimia</taxon>
    </lineage>
</organism>
<dbReference type="AlphaFoldDB" id="A0A4S4NKD0"/>
<gene>
    <name evidence="7" type="ORF">E4Z66_04125</name>
</gene>
<dbReference type="GO" id="GO:0071949">
    <property type="term" value="F:FAD binding"/>
    <property type="evidence" value="ECO:0007669"/>
    <property type="project" value="InterPro"/>
</dbReference>
<accession>A0A4S4NKD0</accession>
<dbReference type="Gene3D" id="3.50.50.60">
    <property type="entry name" value="FAD/NAD(P)-binding domain"/>
    <property type="match status" value="1"/>
</dbReference>
<dbReference type="GO" id="GO:0004497">
    <property type="term" value="F:monooxygenase activity"/>
    <property type="evidence" value="ECO:0007669"/>
    <property type="project" value="UniProtKB-KW"/>
</dbReference>
<dbReference type="RefSeq" id="WP_136461651.1">
    <property type="nucleotide sequence ID" value="NZ_SRKY01000001.1"/>
</dbReference>
<keyword evidence="2" id="KW-0285">Flavoprotein</keyword>
<protein>
    <submittedName>
        <fullName evidence="7">Monooxygenase</fullName>
    </submittedName>
</protein>
<keyword evidence="3" id="KW-0274">FAD</keyword>
<dbReference type="PANTHER" id="PTHR13789">
    <property type="entry name" value="MONOOXYGENASE"/>
    <property type="match status" value="1"/>
</dbReference>
<keyword evidence="8" id="KW-1185">Reference proteome</keyword>
<comment type="caution">
    <text evidence="7">The sequence shown here is derived from an EMBL/GenBank/DDBJ whole genome shotgun (WGS) entry which is preliminary data.</text>
</comment>
<dbReference type="Pfam" id="PF13450">
    <property type="entry name" value="NAD_binding_8"/>
    <property type="match status" value="1"/>
</dbReference>
<dbReference type="InterPro" id="IPR050493">
    <property type="entry name" value="FAD-dep_Monooxygenase_BioMet"/>
</dbReference>
<reference evidence="7 8" key="1">
    <citation type="submission" date="2019-04" db="EMBL/GenBank/DDBJ databases">
        <title>Shimia ponticola sp. nov., isolated from seawater.</title>
        <authorList>
            <person name="Kim Y.-O."/>
            <person name="Yoon J.-H."/>
        </authorList>
    </citation>
    <scope>NUCLEOTIDE SEQUENCE [LARGE SCALE GENOMIC DNA]</scope>
    <source>
        <strain evidence="7 8">MYP11</strain>
    </source>
</reference>
<evidence type="ECO:0000256" key="1">
    <source>
        <dbReference type="ARBA" id="ARBA00001974"/>
    </source>
</evidence>
<keyword evidence="4" id="KW-0560">Oxidoreductase</keyword>
<dbReference type="InterPro" id="IPR036188">
    <property type="entry name" value="FAD/NAD-bd_sf"/>
</dbReference>
<dbReference type="EMBL" id="SRKY01000001">
    <property type="protein sequence ID" value="THH38758.1"/>
    <property type="molecule type" value="Genomic_DNA"/>
</dbReference>
<evidence type="ECO:0000256" key="3">
    <source>
        <dbReference type="ARBA" id="ARBA00022827"/>
    </source>
</evidence>
<feature type="domain" description="FAD-binding" evidence="6">
    <location>
        <begin position="133"/>
        <end position="324"/>
    </location>
</feature>